<evidence type="ECO:0008006" key="3">
    <source>
        <dbReference type="Google" id="ProtNLM"/>
    </source>
</evidence>
<gene>
    <name evidence="1" type="ORF">QVD17_06893</name>
</gene>
<evidence type="ECO:0000313" key="1">
    <source>
        <dbReference type="EMBL" id="KAK1441056.1"/>
    </source>
</evidence>
<name>A0AAD8LLJ2_TARER</name>
<evidence type="ECO:0000313" key="2">
    <source>
        <dbReference type="Proteomes" id="UP001229421"/>
    </source>
</evidence>
<dbReference type="EMBL" id="JAUHHV010000001">
    <property type="protein sequence ID" value="KAK1441056.1"/>
    <property type="molecule type" value="Genomic_DNA"/>
</dbReference>
<keyword evidence="2" id="KW-1185">Reference proteome</keyword>
<comment type="caution">
    <text evidence="1">The sequence shown here is derived from an EMBL/GenBank/DDBJ whole genome shotgun (WGS) entry which is preliminary data.</text>
</comment>
<accession>A0AAD8LLJ2</accession>
<dbReference type="Proteomes" id="UP001229421">
    <property type="component" value="Unassembled WGS sequence"/>
</dbReference>
<dbReference type="AlphaFoldDB" id="A0AAD8LLJ2"/>
<reference evidence="1" key="1">
    <citation type="journal article" date="2023" name="bioRxiv">
        <title>Improved chromosome-level genome assembly for marigold (Tagetes erecta).</title>
        <authorList>
            <person name="Jiang F."/>
            <person name="Yuan L."/>
            <person name="Wang S."/>
            <person name="Wang H."/>
            <person name="Xu D."/>
            <person name="Wang A."/>
            <person name="Fan W."/>
        </authorList>
    </citation>
    <scope>NUCLEOTIDE SEQUENCE</scope>
    <source>
        <strain evidence="1">WSJ</strain>
        <tissue evidence="1">Leaf</tissue>
    </source>
</reference>
<sequence>MLNDCSIIGTSPGLLCLYKSYRGHYVAVIWNISATKTTHVLVHNVTYVVPGTVLRFGVYRETNDPEIVKITYVDSYSVMESATFVPKQVEVFTLTMRCWRTLDTNLPLESLQLYGFKEVNLPFTLAHNRPIYELSMSKVRKSLVVLEHGVEANNPIISVWMMEDGVAKSFLKMFSVCLPYATFLRVREFRKTGEPIMEILEDHCDPLKDDLSLVVYEPYSKHISYLGIPGISSFSFSCVECYNPNGRTHPKKLI</sequence>
<proteinExistence type="predicted"/>
<organism evidence="1 2">
    <name type="scientific">Tagetes erecta</name>
    <name type="common">African marigold</name>
    <dbReference type="NCBI Taxonomy" id="13708"/>
    <lineage>
        <taxon>Eukaryota</taxon>
        <taxon>Viridiplantae</taxon>
        <taxon>Streptophyta</taxon>
        <taxon>Embryophyta</taxon>
        <taxon>Tracheophyta</taxon>
        <taxon>Spermatophyta</taxon>
        <taxon>Magnoliopsida</taxon>
        <taxon>eudicotyledons</taxon>
        <taxon>Gunneridae</taxon>
        <taxon>Pentapetalae</taxon>
        <taxon>asterids</taxon>
        <taxon>campanulids</taxon>
        <taxon>Asterales</taxon>
        <taxon>Asteraceae</taxon>
        <taxon>Asteroideae</taxon>
        <taxon>Heliantheae alliance</taxon>
        <taxon>Tageteae</taxon>
        <taxon>Tagetes</taxon>
    </lineage>
</organism>
<protein>
    <recommendedName>
        <fullName evidence="3">F-box associated domain-containing protein</fullName>
    </recommendedName>
</protein>